<dbReference type="EMBL" id="JAHXRI010000025">
    <property type="protein sequence ID" value="MBZ1352024.1"/>
    <property type="molecule type" value="Genomic_DNA"/>
</dbReference>
<dbReference type="Pfam" id="PF07355">
    <property type="entry name" value="GRDB"/>
    <property type="match status" value="1"/>
</dbReference>
<comment type="caution">
    <text evidence="2">The sequence shown here is derived from an EMBL/GenBank/DDBJ whole genome shotgun (WGS) entry which is preliminary data.</text>
</comment>
<reference evidence="2" key="1">
    <citation type="submission" date="2021-07" db="EMBL/GenBank/DDBJ databases">
        <title>New genus and species of the family Alcaligenaceae.</title>
        <authorList>
            <person name="Hahn M.W."/>
        </authorList>
    </citation>
    <scope>NUCLEOTIDE SEQUENCE</scope>
    <source>
        <strain evidence="2">LF4-65</strain>
    </source>
</reference>
<gene>
    <name evidence="2" type="ORF">KZZ10_15370</name>
</gene>
<sequence>MVRLADLLEIERAHHLERLHVMPEMGAPTLVAGVSLSKRRVAIVTTAGMHVRSDIPFNTTGSGTDYRVIPGDVASADLVMSHVSVNFDRSGFQSDANVVFPLERLKELAEQKYIGSVARFHYSFMGAIWPITKYEAKARELAALLRADGVDAVVLSPV</sequence>
<keyword evidence="3" id="KW-1185">Reference proteome</keyword>
<proteinExistence type="predicted"/>
<dbReference type="InterPro" id="IPR010187">
    <property type="entry name" value="Various_sel_PB"/>
</dbReference>
<name>A0A953T8S6_9BURK</name>
<dbReference type="RefSeq" id="WP_259662427.1">
    <property type="nucleotide sequence ID" value="NZ_JAHXRI010000025.1"/>
</dbReference>
<protein>
    <submittedName>
        <fullName evidence="2">Glycine/betaine/sarcosine/D-proline family reductase selenoprotein B</fullName>
    </submittedName>
</protein>
<keyword evidence="1" id="KW-0560">Oxidoreductase</keyword>
<organism evidence="2 3">
    <name type="scientific">Zwartia hollandica</name>
    <dbReference type="NCBI Taxonomy" id="324606"/>
    <lineage>
        <taxon>Bacteria</taxon>
        <taxon>Pseudomonadati</taxon>
        <taxon>Pseudomonadota</taxon>
        <taxon>Betaproteobacteria</taxon>
        <taxon>Burkholderiales</taxon>
        <taxon>Alcaligenaceae</taxon>
        <taxon>Zwartia</taxon>
    </lineage>
</organism>
<dbReference type="Proteomes" id="UP000739565">
    <property type="component" value="Unassembled WGS sequence"/>
</dbReference>
<dbReference type="GO" id="GO:0050485">
    <property type="term" value="F:oxidoreductase activity, acting on X-H and Y-H to form an X-Y bond, with a disulfide as acceptor"/>
    <property type="evidence" value="ECO:0007669"/>
    <property type="project" value="InterPro"/>
</dbReference>
<evidence type="ECO:0000313" key="2">
    <source>
        <dbReference type="EMBL" id="MBZ1352024.1"/>
    </source>
</evidence>
<evidence type="ECO:0000313" key="3">
    <source>
        <dbReference type="Proteomes" id="UP000739565"/>
    </source>
</evidence>
<accession>A0A953T8S6</accession>
<dbReference type="AlphaFoldDB" id="A0A953T8S6"/>
<evidence type="ECO:0000256" key="1">
    <source>
        <dbReference type="ARBA" id="ARBA00023002"/>
    </source>
</evidence>